<dbReference type="PANTHER" id="PTHR48107:SF7">
    <property type="entry name" value="RE15974P"/>
    <property type="match status" value="1"/>
</dbReference>
<accession>A0A7D5BVC5</accession>
<dbReference type="AlphaFoldDB" id="A0A7D5BVC5"/>
<evidence type="ECO:0000313" key="4">
    <source>
        <dbReference type="EMBL" id="QKW93940.1"/>
    </source>
</evidence>
<proteinExistence type="inferred from homology"/>
<dbReference type="EMBL" id="MT520819">
    <property type="protein sequence ID" value="QKW93940.1"/>
    <property type="molecule type" value="Genomic_DNA"/>
</dbReference>
<evidence type="ECO:0000259" key="3">
    <source>
        <dbReference type="SMART" id="SM00822"/>
    </source>
</evidence>
<comment type="similarity">
    <text evidence="1">Belongs to the short-chain dehydrogenases/reductases (SDR) family.</text>
</comment>
<dbReference type="PRINTS" id="PR00080">
    <property type="entry name" value="SDRFAMILY"/>
</dbReference>
<dbReference type="InterPro" id="IPR002347">
    <property type="entry name" value="SDR_fam"/>
</dbReference>
<dbReference type="SUPFAM" id="SSF51735">
    <property type="entry name" value="NAD(P)-binding Rossmann-fold domains"/>
    <property type="match status" value="1"/>
</dbReference>
<organism evidence="4">
    <name type="scientific">Vitiosangium cumulatum</name>
    <dbReference type="NCBI Taxonomy" id="1867796"/>
    <lineage>
        <taxon>Bacteria</taxon>
        <taxon>Pseudomonadati</taxon>
        <taxon>Myxococcota</taxon>
        <taxon>Myxococcia</taxon>
        <taxon>Myxococcales</taxon>
        <taxon>Cystobacterineae</taxon>
        <taxon>Archangiaceae</taxon>
        <taxon>Vitiosangium</taxon>
    </lineage>
</organism>
<evidence type="ECO:0000256" key="1">
    <source>
        <dbReference type="ARBA" id="ARBA00006484"/>
    </source>
</evidence>
<feature type="domain" description="Ketoreductase" evidence="3">
    <location>
        <begin position="5"/>
        <end position="191"/>
    </location>
</feature>
<name>A0A7D5BVC5_9BACT</name>
<dbReference type="InterPro" id="IPR057326">
    <property type="entry name" value="KR_dom"/>
</dbReference>
<reference evidence="4" key="1">
    <citation type="journal article" date="2020" name="Molecules">
        <title>2-Hydroxysorangiadenosine: Structure and Biosynthesis of a Myxobacterial Sesquiterpene-Nucleoside.</title>
        <authorList>
            <person name="Okoth D.A."/>
            <person name="Hug J.J."/>
            <person name="Garcia R."/>
            <person name="Sproer C."/>
            <person name="Overmann J."/>
            <person name="Muller R."/>
        </authorList>
    </citation>
    <scope>NUCLEOTIDE SEQUENCE</scope>
    <source>
        <strain evidence="4">MCy10943</strain>
    </source>
</reference>
<dbReference type="Pfam" id="PF13561">
    <property type="entry name" value="adh_short_C2"/>
    <property type="match status" value="1"/>
</dbReference>
<protein>
    <submittedName>
        <fullName evidence="4">NADPH-dependent enoyl-acyl-carrier-protein reductase</fullName>
    </submittedName>
</protein>
<dbReference type="SMART" id="SM00822">
    <property type="entry name" value="PKS_KR"/>
    <property type="match status" value="1"/>
</dbReference>
<sequence>MKNEDVAIVTGASRGIGRAIALRLAREGCAVVVNYAGNAQQATEVVQEITKAGGRALAVRADVSRPDEVKQLFDTAERTWGPVTVLVNNAGVMQPGTVPLADTDDALFERIISINLQGTFNTLREAARRMRAGSRIVNLSTSVVGTSYPGYGVYTASKAGVEAMTRVFAHELRGRDIRVNVVAPGPTASEMFFEGKSQELLDSIAKRAPLERLGTPEETAHVVAFLVGEESAWVNGQILRVNGGLI</sequence>
<evidence type="ECO:0000256" key="2">
    <source>
        <dbReference type="ARBA" id="ARBA00023002"/>
    </source>
</evidence>
<dbReference type="InterPro" id="IPR036291">
    <property type="entry name" value="NAD(P)-bd_dom_sf"/>
</dbReference>
<dbReference type="FunFam" id="3.40.50.720:FF:000084">
    <property type="entry name" value="Short-chain dehydrogenase reductase"/>
    <property type="match status" value="1"/>
</dbReference>
<dbReference type="PANTHER" id="PTHR48107">
    <property type="entry name" value="NADPH-DEPENDENT ALDEHYDE REDUCTASE-LIKE PROTEIN, CHLOROPLASTIC-RELATED"/>
    <property type="match status" value="1"/>
</dbReference>
<keyword evidence="2" id="KW-0560">Oxidoreductase</keyword>
<dbReference type="GO" id="GO:0016614">
    <property type="term" value="F:oxidoreductase activity, acting on CH-OH group of donors"/>
    <property type="evidence" value="ECO:0007669"/>
    <property type="project" value="UniProtKB-ARBA"/>
</dbReference>
<dbReference type="Gene3D" id="3.40.50.720">
    <property type="entry name" value="NAD(P)-binding Rossmann-like Domain"/>
    <property type="match status" value="1"/>
</dbReference>
<dbReference type="CDD" id="cd05362">
    <property type="entry name" value="THN_reductase-like_SDR_c"/>
    <property type="match status" value="1"/>
</dbReference>
<dbReference type="PRINTS" id="PR00081">
    <property type="entry name" value="GDHRDH"/>
</dbReference>